<evidence type="ECO:0000256" key="1">
    <source>
        <dbReference type="SAM" id="MobiDB-lite"/>
    </source>
</evidence>
<evidence type="ECO:0000313" key="3">
    <source>
        <dbReference type="Proteomes" id="UP000820818"/>
    </source>
</evidence>
<comment type="caution">
    <text evidence="2">The sequence shown here is derived from an EMBL/GenBank/DDBJ whole genome shotgun (WGS) entry which is preliminary data.</text>
</comment>
<organism evidence="2 3">
    <name type="scientific">Daphnia sinensis</name>
    <dbReference type="NCBI Taxonomy" id="1820382"/>
    <lineage>
        <taxon>Eukaryota</taxon>
        <taxon>Metazoa</taxon>
        <taxon>Ecdysozoa</taxon>
        <taxon>Arthropoda</taxon>
        <taxon>Crustacea</taxon>
        <taxon>Branchiopoda</taxon>
        <taxon>Diplostraca</taxon>
        <taxon>Cladocera</taxon>
        <taxon>Anomopoda</taxon>
        <taxon>Daphniidae</taxon>
        <taxon>Daphnia</taxon>
        <taxon>Daphnia similis group</taxon>
    </lineage>
</organism>
<dbReference type="Proteomes" id="UP000820818">
    <property type="component" value="Linkage Group LG5"/>
</dbReference>
<feature type="region of interest" description="Disordered" evidence="1">
    <location>
        <begin position="143"/>
        <end position="246"/>
    </location>
</feature>
<proteinExistence type="predicted"/>
<sequence>MQNNFNLRMGTPRLVNSQPRLMRPTVNLNYIPNNFNNQTGYGYVQQYSAAGLSYRAPVYQNVHQSLSEDYQQPYGTQLVNYVEMQDSAQLQNPQWSQSDYFQYLEERANHPQVHSQPNYQPFSNQVDHSARFLQRTAAIAPPFIRQPQVPANNKYGSNSFGSTSGGYRQQTQKNRSQNAKIPRKQNQPMAMLPPPKPVHRRADQPVQNLAKKPKISTGSRVEAQQKAQTKPNQPKQNDNKMQPTQQGTVIKKELYLHVGKVERDRALVGTIPQLFKWRSARHRFPPIYETVGTIDGRQNAVDKKQKIEDQFIVRNMKQWNCNTGPSVKELIECVMYSSVHRQAKFSVGTCVRIVGRYIPDSEMFHCLKIRQATESDLNRLTCIVKSLAARSVYMEPLLSVPVNSEENYEEPEESTANDSYVPAPVPMAESDFLFQPY</sequence>
<evidence type="ECO:0000313" key="2">
    <source>
        <dbReference type="EMBL" id="KAI9559353.1"/>
    </source>
</evidence>
<feature type="compositionally biased region" description="Polar residues" evidence="1">
    <location>
        <begin position="149"/>
        <end position="188"/>
    </location>
</feature>
<protein>
    <submittedName>
        <fullName evidence="2">Uncharacterized protein</fullName>
    </submittedName>
</protein>
<reference evidence="2 3" key="1">
    <citation type="submission" date="2022-05" db="EMBL/GenBank/DDBJ databases">
        <title>A multi-omics perspective on studying reproductive biology in Daphnia sinensis.</title>
        <authorList>
            <person name="Jia J."/>
        </authorList>
    </citation>
    <scope>NUCLEOTIDE SEQUENCE [LARGE SCALE GENOMIC DNA]</scope>
    <source>
        <strain evidence="2 3">WSL</strain>
    </source>
</reference>
<gene>
    <name evidence="2" type="ORF">GHT06_016142</name>
</gene>
<name>A0AAD5LKD6_9CRUS</name>
<dbReference type="AlphaFoldDB" id="A0AAD5LKD6"/>
<keyword evidence="3" id="KW-1185">Reference proteome</keyword>
<accession>A0AAD5LKD6</accession>
<dbReference type="EMBL" id="WJBH02000005">
    <property type="protein sequence ID" value="KAI9559353.1"/>
    <property type="molecule type" value="Genomic_DNA"/>
</dbReference>
<feature type="compositionally biased region" description="Polar residues" evidence="1">
    <location>
        <begin position="225"/>
        <end position="246"/>
    </location>
</feature>